<reference key="2">
    <citation type="submission" date="2011-10" db="EMBL/GenBank/DDBJ databases">
        <title>The genome and transcriptome sequence of Clonorchis sinensis provide insights into the carcinogenic liver fluke.</title>
        <authorList>
            <person name="Wang X."/>
            <person name="Huang Y."/>
            <person name="Chen W."/>
            <person name="Liu H."/>
            <person name="Guo L."/>
            <person name="Chen Y."/>
            <person name="Luo F."/>
            <person name="Zhou W."/>
            <person name="Sun J."/>
            <person name="Mao Q."/>
            <person name="Liang P."/>
            <person name="Zhou C."/>
            <person name="Tian Y."/>
            <person name="Men J."/>
            <person name="Lv X."/>
            <person name="Huang L."/>
            <person name="Zhou J."/>
            <person name="Hu Y."/>
            <person name="Li R."/>
            <person name="Zhang F."/>
            <person name="Lei H."/>
            <person name="Li X."/>
            <person name="Hu X."/>
            <person name="Liang C."/>
            <person name="Xu J."/>
            <person name="Wu Z."/>
            <person name="Yu X."/>
        </authorList>
    </citation>
    <scope>NUCLEOTIDE SEQUENCE</scope>
    <source>
        <strain>Henan</strain>
    </source>
</reference>
<feature type="compositionally biased region" description="Polar residues" evidence="6">
    <location>
        <begin position="229"/>
        <end position="247"/>
    </location>
</feature>
<dbReference type="GO" id="GO:0003676">
    <property type="term" value="F:nucleic acid binding"/>
    <property type="evidence" value="ECO:0007669"/>
    <property type="project" value="InterPro"/>
</dbReference>
<feature type="region of interest" description="Disordered" evidence="6">
    <location>
        <begin position="547"/>
        <end position="613"/>
    </location>
</feature>
<dbReference type="SMART" id="SM00343">
    <property type="entry name" value="ZnF_C2HC"/>
    <property type="match status" value="4"/>
</dbReference>
<accession>G7Y4E9</accession>
<dbReference type="InterPro" id="IPR036875">
    <property type="entry name" value="Znf_CCHC_sf"/>
</dbReference>
<evidence type="ECO:0000256" key="4">
    <source>
        <dbReference type="ARBA" id="ARBA00022833"/>
    </source>
</evidence>
<protein>
    <submittedName>
        <fullName evidence="8">Zinc finger CCHC domain-containing protein 7</fullName>
    </submittedName>
</protein>
<feature type="region of interest" description="Disordered" evidence="6">
    <location>
        <begin position="702"/>
        <end position="722"/>
    </location>
</feature>
<keyword evidence="3 5" id="KW-0863">Zinc-finger</keyword>
<proteinExistence type="predicted"/>
<feature type="compositionally biased region" description="Polar residues" evidence="6">
    <location>
        <begin position="510"/>
        <end position="522"/>
    </location>
</feature>
<evidence type="ECO:0000256" key="1">
    <source>
        <dbReference type="ARBA" id="ARBA00022723"/>
    </source>
</evidence>
<dbReference type="SUPFAM" id="SSF57756">
    <property type="entry name" value="Retrovirus zinc finger-like domains"/>
    <property type="match status" value="1"/>
</dbReference>
<keyword evidence="9" id="KW-1185">Reference proteome</keyword>
<gene>
    <name evidence="8" type="ORF">CLF_100857</name>
</gene>
<dbReference type="AlphaFoldDB" id="G7Y4E9"/>
<keyword evidence="2" id="KW-0677">Repeat</keyword>
<dbReference type="InterPro" id="IPR001878">
    <property type="entry name" value="Znf_CCHC"/>
</dbReference>
<evidence type="ECO:0000256" key="6">
    <source>
        <dbReference type="SAM" id="MobiDB-lite"/>
    </source>
</evidence>
<keyword evidence="4" id="KW-0862">Zinc</keyword>
<dbReference type="PANTHER" id="PTHR47103:SF8">
    <property type="entry name" value="DNA-BINDING PROTEIN"/>
    <property type="match status" value="1"/>
</dbReference>
<feature type="compositionally biased region" description="Basic and acidic residues" evidence="6">
    <location>
        <begin position="653"/>
        <end position="663"/>
    </location>
</feature>
<evidence type="ECO:0000256" key="3">
    <source>
        <dbReference type="ARBA" id="ARBA00022771"/>
    </source>
</evidence>
<dbReference type="PROSITE" id="PS50158">
    <property type="entry name" value="ZF_CCHC"/>
    <property type="match status" value="1"/>
</dbReference>
<dbReference type="EMBL" id="DF142856">
    <property type="protein sequence ID" value="GAA47835.1"/>
    <property type="molecule type" value="Genomic_DNA"/>
</dbReference>
<evidence type="ECO:0000313" key="9">
    <source>
        <dbReference type="Proteomes" id="UP000008909"/>
    </source>
</evidence>
<feature type="region of interest" description="Disordered" evidence="6">
    <location>
        <begin position="220"/>
        <end position="247"/>
    </location>
</feature>
<feature type="region of interest" description="Disordered" evidence="6">
    <location>
        <begin position="493"/>
        <end position="522"/>
    </location>
</feature>
<feature type="domain" description="CCHC-type" evidence="7">
    <location>
        <begin position="431"/>
        <end position="445"/>
    </location>
</feature>
<dbReference type="Gene3D" id="4.10.60.10">
    <property type="entry name" value="Zinc finger, CCHC-type"/>
    <property type="match status" value="1"/>
</dbReference>
<evidence type="ECO:0000313" key="8">
    <source>
        <dbReference type="EMBL" id="GAA47835.1"/>
    </source>
</evidence>
<feature type="compositionally biased region" description="Polar residues" evidence="6">
    <location>
        <begin position="812"/>
        <end position="825"/>
    </location>
</feature>
<name>G7Y4E9_CLOSI</name>
<sequence>MWKLQWVRRMLFDRFLQRALFAQPREAWERISGHQVMNWQRSVKITTIVVSVDLDPSTSHINGWRLTDMTQSPVQWRGAQTLLGKLTETVHFFGMFDASTKCKIVFQDVQYLNLPRRIQELTMEVVEHCDQMEGEEVDGMGYDSDRIDEEIEHSMYSAVFFESVPKIELELDDMFPTGCSKEAATMEKDSGESETSVKTSPVDPSRDQFLSLNISQFKDDSDSDGYGSHFQTDLHSPTTEESDSESAVTIESFDSHISITLSGTSADVNWTPDDVVLGVSRQAVSSVCNPGDPLDIARKLASSRSDPDLWRINPEDRRSISRTGSHDKRYFNDFHNAVCANCRKRGHFTSECRASDVVCIFCGIEGHMKENCGNIYCFACLAPGHTKKSCTLLSRLKQSVCDRCGLQGHQSHTSVGKPVPIPAKMLGHRGCCNCGRRGHTIEQCRCRPFRSNFIGPSPRRRVLVYDKKNIFKKKALRAKGKSEFPGGEIRVADKKQRRKKRKKLVPDQVDNPTTGFESSHEQSALNALESKVNERLFDMVINREVPQAKETVPSDQLDRTPSFQSNLERIRSRRQSVDIEATFLPLSSRGKKRPKNARQGGHADFSNQLRKSKSAPSFSPFVWINEHTAPGRINEDRCSPVCSPHAESPLFDFGRKRGRDFPRTRNSASKSSDIRMGSFSKSDWSDEMRNFTATVMQKHHTDCESTSIVPRKRKKMDSPTRRLHVENASFCSKNKRKNKKLRTPSDKFNTVNLASQSSSKSGPSKCLAFLSRPPEIELWETSTPKTNGKQSNFTRNSEAFSKQKRKKKQNRAQSVSQALDSLLSR</sequence>
<dbReference type="Proteomes" id="UP000008909">
    <property type="component" value="Unassembled WGS sequence"/>
</dbReference>
<feature type="region of interest" description="Disordered" evidence="6">
    <location>
        <begin position="183"/>
        <end position="206"/>
    </location>
</feature>
<keyword evidence="1" id="KW-0479">Metal-binding</keyword>
<evidence type="ECO:0000256" key="5">
    <source>
        <dbReference type="PROSITE-ProRule" id="PRU00047"/>
    </source>
</evidence>
<feature type="region of interest" description="Disordered" evidence="6">
    <location>
        <begin position="781"/>
        <end position="825"/>
    </location>
</feature>
<feature type="region of interest" description="Disordered" evidence="6">
    <location>
        <begin position="653"/>
        <end position="678"/>
    </location>
</feature>
<dbReference type="PANTHER" id="PTHR47103">
    <property type="entry name" value="DNA-BINDING PROTEIN"/>
    <property type="match status" value="1"/>
</dbReference>
<reference evidence="8" key="1">
    <citation type="journal article" date="2011" name="Genome Biol.">
        <title>The draft genome of the carcinogenic human liver fluke Clonorchis sinensis.</title>
        <authorList>
            <person name="Wang X."/>
            <person name="Chen W."/>
            <person name="Huang Y."/>
            <person name="Sun J."/>
            <person name="Men J."/>
            <person name="Liu H."/>
            <person name="Luo F."/>
            <person name="Guo L."/>
            <person name="Lv X."/>
            <person name="Deng C."/>
            <person name="Zhou C."/>
            <person name="Fan Y."/>
            <person name="Li X."/>
            <person name="Huang L."/>
            <person name="Hu Y."/>
            <person name="Liang C."/>
            <person name="Hu X."/>
            <person name="Xu J."/>
            <person name="Yu X."/>
        </authorList>
    </citation>
    <scope>NUCLEOTIDE SEQUENCE [LARGE SCALE GENOMIC DNA]</scope>
    <source>
        <strain evidence="8">Henan</strain>
    </source>
</reference>
<feature type="compositionally biased region" description="Polar residues" evidence="6">
    <location>
        <begin position="781"/>
        <end position="800"/>
    </location>
</feature>
<dbReference type="GO" id="GO:0008270">
    <property type="term" value="F:zinc ion binding"/>
    <property type="evidence" value="ECO:0007669"/>
    <property type="project" value="UniProtKB-KW"/>
</dbReference>
<evidence type="ECO:0000256" key="2">
    <source>
        <dbReference type="ARBA" id="ARBA00022737"/>
    </source>
</evidence>
<evidence type="ECO:0000259" key="7">
    <source>
        <dbReference type="PROSITE" id="PS50158"/>
    </source>
</evidence>
<organism evidence="8 9">
    <name type="scientific">Clonorchis sinensis</name>
    <name type="common">Chinese liver fluke</name>
    <dbReference type="NCBI Taxonomy" id="79923"/>
    <lineage>
        <taxon>Eukaryota</taxon>
        <taxon>Metazoa</taxon>
        <taxon>Spiralia</taxon>
        <taxon>Lophotrochozoa</taxon>
        <taxon>Platyhelminthes</taxon>
        <taxon>Trematoda</taxon>
        <taxon>Digenea</taxon>
        <taxon>Opisthorchiida</taxon>
        <taxon>Opisthorchiata</taxon>
        <taxon>Opisthorchiidae</taxon>
        <taxon>Clonorchis</taxon>
    </lineage>
</organism>